<dbReference type="GeneID" id="18501028"/>
<name>W8CZY2_9CAUD</name>
<proteinExistence type="predicted"/>
<sequence length="180" mass="20526">MAKNDLQRQNQARMILVDLRNGLPSSHIEGWLKVKRLSDFLRAKYGATITQWREHAHSIITFQPVSDDLEELQIQRSSLARLESGDFARAKPTSAGSVERKFSHRDTFTALTRNPTAGGAAVYDKVHKLVHYIVFPKFSGQPVVQSFPYDEVKAELEEYGIRLQHVRTNVAVARHLLKVY</sequence>
<evidence type="ECO:0000313" key="1">
    <source>
        <dbReference type="EMBL" id="AGX01855.1"/>
    </source>
</evidence>
<reference evidence="1 2" key="1">
    <citation type="journal article" date="2014" name="FEMS Microbiol. Lett.">
        <title>The genome of the Erwinia amylovora phage PhiEaH1 reveals greater diversity and broadens the applicability of phages for the treatment of fire blight.</title>
        <authorList>
            <person name="Meczker K."/>
            <person name="Domotor D."/>
            <person name="Vass J."/>
            <person name="Rakhely G."/>
            <person name="Schneider G."/>
            <person name="Kovacs T."/>
        </authorList>
    </citation>
    <scope>NUCLEOTIDE SEQUENCE [LARGE SCALE GENOMIC DNA]</scope>
</reference>
<dbReference type="EMBL" id="KF623294">
    <property type="protein sequence ID" value="AGX01855.1"/>
    <property type="molecule type" value="Genomic_DNA"/>
</dbReference>
<dbReference type="KEGG" id="vg:18501028"/>
<keyword evidence="2" id="KW-1185">Reference proteome</keyword>
<accession>W8CZY2</accession>
<dbReference type="Proteomes" id="UP000204235">
    <property type="component" value="Segment"/>
</dbReference>
<evidence type="ECO:0000313" key="2">
    <source>
        <dbReference type="Proteomes" id="UP000204235"/>
    </source>
</evidence>
<dbReference type="RefSeq" id="YP_009010186.1">
    <property type="nucleotide sequence ID" value="NC_023610.1"/>
</dbReference>
<protein>
    <submittedName>
        <fullName evidence="1">Uncharacterized protein</fullName>
    </submittedName>
</protein>
<organism evidence="1 2">
    <name type="scientific">Erwinia phage PhiEaH1</name>
    <dbReference type="NCBI Taxonomy" id="1401669"/>
    <lineage>
        <taxon>Viruses</taxon>
        <taxon>Duplodnaviria</taxon>
        <taxon>Heunggongvirae</taxon>
        <taxon>Uroviricota</taxon>
        <taxon>Caudoviricetes</taxon>
        <taxon>Chimalliviridae</taxon>
        <taxon>Iapetusvirus</taxon>
        <taxon>Iapetusvirus EaH1</taxon>
    </lineage>
</organism>